<accession>A0A1L9VIN4</accession>
<dbReference type="RefSeq" id="XP_022400475.1">
    <property type="nucleotide sequence ID" value="XM_022546679.1"/>
</dbReference>
<feature type="region of interest" description="Disordered" evidence="1">
    <location>
        <begin position="1"/>
        <end position="73"/>
    </location>
</feature>
<organism evidence="2 3">
    <name type="scientific">Aspergillus glaucus CBS 516.65</name>
    <dbReference type="NCBI Taxonomy" id="1160497"/>
    <lineage>
        <taxon>Eukaryota</taxon>
        <taxon>Fungi</taxon>
        <taxon>Dikarya</taxon>
        <taxon>Ascomycota</taxon>
        <taxon>Pezizomycotina</taxon>
        <taxon>Eurotiomycetes</taxon>
        <taxon>Eurotiomycetidae</taxon>
        <taxon>Eurotiales</taxon>
        <taxon>Aspergillaceae</taxon>
        <taxon>Aspergillus</taxon>
        <taxon>Aspergillus subgen. Aspergillus</taxon>
    </lineage>
</organism>
<dbReference type="EMBL" id="KV878898">
    <property type="protein sequence ID" value="OJJ83777.1"/>
    <property type="molecule type" value="Genomic_DNA"/>
</dbReference>
<name>A0A1L9VIN4_ASPGL</name>
<proteinExistence type="predicted"/>
<dbReference type="GeneID" id="34462940"/>
<keyword evidence="3" id="KW-1185">Reference proteome</keyword>
<dbReference type="OrthoDB" id="3266505at2759"/>
<sequence length="127" mass="14011">MEQQITPTTHSQSMQACRDAAKQANYHEYGRDATVTAEEDTRPQQPDSLPSANTYLPVMAGPEETSPPETNDTAFQYIPDTALSQAVAEFEKAGQGSDNLAWPFADDVFPSLEQAWIWGLDSFTLPE</sequence>
<evidence type="ECO:0000256" key="1">
    <source>
        <dbReference type="SAM" id="MobiDB-lite"/>
    </source>
</evidence>
<feature type="compositionally biased region" description="Polar residues" evidence="1">
    <location>
        <begin position="43"/>
        <end position="54"/>
    </location>
</feature>
<dbReference type="VEuPathDB" id="FungiDB:ASPGLDRAFT_47451"/>
<evidence type="ECO:0000313" key="3">
    <source>
        <dbReference type="Proteomes" id="UP000184300"/>
    </source>
</evidence>
<reference evidence="3" key="1">
    <citation type="journal article" date="2017" name="Genome Biol.">
        <title>Comparative genomics reveals high biological diversity and specific adaptations in the industrially and medically important fungal genus Aspergillus.</title>
        <authorList>
            <person name="de Vries R.P."/>
            <person name="Riley R."/>
            <person name="Wiebenga A."/>
            <person name="Aguilar-Osorio G."/>
            <person name="Amillis S."/>
            <person name="Uchima C.A."/>
            <person name="Anderluh G."/>
            <person name="Asadollahi M."/>
            <person name="Askin M."/>
            <person name="Barry K."/>
            <person name="Battaglia E."/>
            <person name="Bayram O."/>
            <person name="Benocci T."/>
            <person name="Braus-Stromeyer S.A."/>
            <person name="Caldana C."/>
            <person name="Canovas D."/>
            <person name="Cerqueira G.C."/>
            <person name="Chen F."/>
            <person name="Chen W."/>
            <person name="Choi C."/>
            <person name="Clum A."/>
            <person name="Dos Santos R.A."/>
            <person name="Damasio A.R."/>
            <person name="Diallinas G."/>
            <person name="Emri T."/>
            <person name="Fekete E."/>
            <person name="Flipphi M."/>
            <person name="Freyberg S."/>
            <person name="Gallo A."/>
            <person name="Gournas C."/>
            <person name="Habgood R."/>
            <person name="Hainaut M."/>
            <person name="Harispe M.L."/>
            <person name="Henrissat B."/>
            <person name="Hilden K.S."/>
            <person name="Hope R."/>
            <person name="Hossain A."/>
            <person name="Karabika E."/>
            <person name="Karaffa L."/>
            <person name="Karanyi Z."/>
            <person name="Krasevec N."/>
            <person name="Kuo A."/>
            <person name="Kusch H."/>
            <person name="LaButti K."/>
            <person name="Lagendijk E.L."/>
            <person name="Lapidus A."/>
            <person name="Levasseur A."/>
            <person name="Lindquist E."/>
            <person name="Lipzen A."/>
            <person name="Logrieco A.F."/>
            <person name="MacCabe A."/>
            <person name="Maekelae M.R."/>
            <person name="Malavazi I."/>
            <person name="Melin P."/>
            <person name="Meyer V."/>
            <person name="Mielnichuk N."/>
            <person name="Miskei M."/>
            <person name="Molnar A.P."/>
            <person name="Mule G."/>
            <person name="Ngan C.Y."/>
            <person name="Orejas M."/>
            <person name="Orosz E."/>
            <person name="Ouedraogo J.P."/>
            <person name="Overkamp K.M."/>
            <person name="Park H.-S."/>
            <person name="Perrone G."/>
            <person name="Piumi F."/>
            <person name="Punt P.J."/>
            <person name="Ram A.F."/>
            <person name="Ramon A."/>
            <person name="Rauscher S."/>
            <person name="Record E."/>
            <person name="Riano-Pachon D.M."/>
            <person name="Robert V."/>
            <person name="Roehrig J."/>
            <person name="Ruller R."/>
            <person name="Salamov A."/>
            <person name="Salih N.S."/>
            <person name="Samson R.A."/>
            <person name="Sandor E."/>
            <person name="Sanguinetti M."/>
            <person name="Schuetze T."/>
            <person name="Sepcic K."/>
            <person name="Shelest E."/>
            <person name="Sherlock G."/>
            <person name="Sophianopoulou V."/>
            <person name="Squina F.M."/>
            <person name="Sun H."/>
            <person name="Susca A."/>
            <person name="Todd R.B."/>
            <person name="Tsang A."/>
            <person name="Unkles S.E."/>
            <person name="van de Wiele N."/>
            <person name="van Rossen-Uffink D."/>
            <person name="Oliveira J.V."/>
            <person name="Vesth T.C."/>
            <person name="Visser J."/>
            <person name="Yu J.-H."/>
            <person name="Zhou M."/>
            <person name="Andersen M.R."/>
            <person name="Archer D.B."/>
            <person name="Baker S.E."/>
            <person name="Benoit I."/>
            <person name="Brakhage A.A."/>
            <person name="Braus G.H."/>
            <person name="Fischer R."/>
            <person name="Frisvad J.C."/>
            <person name="Goldman G.H."/>
            <person name="Houbraken J."/>
            <person name="Oakley B."/>
            <person name="Pocsi I."/>
            <person name="Scazzocchio C."/>
            <person name="Seiboth B."/>
            <person name="vanKuyk P.A."/>
            <person name="Wortman J."/>
            <person name="Dyer P.S."/>
            <person name="Grigoriev I.V."/>
        </authorList>
    </citation>
    <scope>NUCLEOTIDE SEQUENCE [LARGE SCALE GENOMIC DNA]</scope>
    <source>
        <strain evidence="3">CBS 516.65</strain>
    </source>
</reference>
<dbReference type="AlphaFoldDB" id="A0A1L9VIN4"/>
<gene>
    <name evidence="2" type="ORF">ASPGLDRAFT_47451</name>
</gene>
<feature type="compositionally biased region" description="Polar residues" evidence="1">
    <location>
        <begin position="1"/>
        <end position="15"/>
    </location>
</feature>
<dbReference type="Proteomes" id="UP000184300">
    <property type="component" value="Unassembled WGS sequence"/>
</dbReference>
<protein>
    <submittedName>
        <fullName evidence="2">Uncharacterized protein</fullName>
    </submittedName>
</protein>
<evidence type="ECO:0000313" key="2">
    <source>
        <dbReference type="EMBL" id="OJJ83777.1"/>
    </source>
</evidence>